<feature type="compositionally biased region" description="Gly residues" evidence="1">
    <location>
        <begin position="108"/>
        <end position="119"/>
    </location>
</feature>
<proteinExistence type="predicted"/>
<feature type="region of interest" description="Disordered" evidence="1">
    <location>
        <begin position="96"/>
        <end position="119"/>
    </location>
</feature>
<protein>
    <submittedName>
        <fullName evidence="2">Uncharacterized protein</fullName>
    </submittedName>
</protein>
<evidence type="ECO:0000256" key="1">
    <source>
        <dbReference type="SAM" id="MobiDB-lite"/>
    </source>
</evidence>
<gene>
    <name evidence="2" type="ORF">GCM10010238_59840</name>
</gene>
<reference evidence="2" key="2">
    <citation type="submission" date="2020-09" db="EMBL/GenBank/DDBJ databases">
        <authorList>
            <person name="Sun Q."/>
            <person name="Ohkuma M."/>
        </authorList>
    </citation>
    <scope>NUCLEOTIDE SEQUENCE</scope>
    <source>
        <strain evidence="2">JCM 4234</strain>
    </source>
</reference>
<evidence type="ECO:0000313" key="3">
    <source>
        <dbReference type="Proteomes" id="UP000653493"/>
    </source>
</evidence>
<comment type="caution">
    <text evidence="2">The sequence shown here is derived from an EMBL/GenBank/DDBJ whole genome shotgun (WGS) entry which is preliminary data.</text>
</comment>
<organism evidence="2 3">
    <name type="scientific">Streptomyces griseoviridis</name>
    <dbReference type="NCBI Taxonomy" id="45398"/>
    <lineage>
        <taxon>Bacteria</taxon>
        <taxon>Bacillati</taxon>
        <taxon>Actinomycetota</taxon>
        <taxon>Actinomycetes</taxon>
        <taxon>Kitasatosporales</taxon>
        <taxon>Streptomycetaceae</taxon>
        <taxon>Streptomyces</taxon>
    </lineage>
</organism>
<dbReference type="Proteomes" id="UP000653493">
    <property type="component" value="Unassembled WGS sequence"/>
</dbReference>
<sequence>MPEPLRVDTEGIERAAAVLLPVAEKLRLLAENTGRRIEALGDPAGNDSFGRQFKGKHDPSALLVREGVTGVGKAVAQAQEGLEKMAALFEAAEQGAKQTTTRLNTHIGEGGGTGGGGRR</sequence>
<accession>A0A918GTW7</accession>
<dbReference type="AlphaFoldDB" id="A0A918GTW7"/>
<dbReference type="EMBL" id="BMSL01000027">
    <property type="protein sequence ID" value="GGS62785.1"/>
    <property type="molecule type" value="Genomic_DNA"/>
</dbReference>
<reference evidence="2" key="1">
    <citation type="journal article" date="2014" name="Int. J. Syst. Evol. Microbiol.">
        <title>Complete genome sequence of Corynebacterium casei LMG S-19264T (=DSM 44701T), isolated from a smear-ripened cheese.</title>
        <authorList>
            <consortium name="US DOE Joint Genome Institute (JGI-PGF)"/>
            <person name="Walter F."/>
            <person name="Albersmeier A."/>
            <person name="Kalinowski J."/>
            <person name="Ruckert C."/>
        </authorList>
    </citation>
    <scope>NUCLEOTIDE SEQUENCE</scope>
    <source>
        <strain evidence="2">JCM 4234</strain>
    </source>
</reference>
<evidence type="ECO:0000313" key="2">
    <source>
        <dbReference type="EMBL" id="GGS62785.1"/>
    </source>
</evidence>
<keyword evidence="3" id="KW-1185">Reference proteome</keyword>
<name>A0A918GTW7_STRGD</name>